<sequence length="93" mass="11031">MTSKCHIHEIASQQMKQRAIGQQQLDLHHFNKLAIYRLMFMSLNHQFNIYVSNASKEVQAEVVELYNACELSCGVKRRFMKKENNFNEEILHF</sequence>
<name>A0A1J1J608_9DIPT</name>
<evidence type="ECO:0000313" key="2">
    <source>
        <dbReference type="Proteomes" id="UP000183832"/>
    </source>
</evidence>
<keyword evidence="2" id="KW-1185">Reference proteome</keyword>
<accession>A0A1J1J608</accession>
<reference evidence="1 2" key="1">
    <citation type="submission" date="2015-04" db="EMBL/GenBank/DDBJ databases">
        <authorList>
            <person name="Syromyatnikov M.Y."/>
            <person name="Popov V.N."/>
        </authorList>
    </citation>
    <scope>NUCLEOTIDE SEQUENCE [LARGE SCALE GENOMIC DNA]</scope>
</reference>
<organism evidence="1 2">
    <name type="scientific">Clunio marinus</name>
    <dbReference type="NCBI Taxonomy" id="568069"/>
    <lineage>
        <taxon>Eukaryota</taxon>
        <taxon>Metazoa</taxon>
        <taxon>Ecdysozoa</taxon>
        <taxon>Arthropoda</taxon>
        <taxon>Hexapoda</taxon>
        <taxon>Insecta</taxon>
        <taxon>Pterygota</taxon>
        <taxon>Neoptera</taxon>
        <taxon>Endopterygota</taxon>
        <taxon>Diptera</taxon>
        <taxon>Nematocera</taxon>
        <taxon>Chironomoidea</taxon>
        <taxon>Chironomidae</taxon>
        <taxon>Clunio</taxon>
    </lineage>
</organism>
<gene>
    <name evidence="1" type="ORF">CLUMA_CG020783</name>
</gene>
<protein>
    <submittedName>
        <fullName evidence="1">CLUMA_CG020783, isoform A</fullName>
    </submittedName>
</protein>
<dbReference type="EMBL" id="CVRI01000073">
    <property type="protein sequence ID" value="CRL07829.1"/>
    <property type="molecule type" value="Genomic_DNA"/>
</dbReference>
<evidence type="ECO:0000313" key="1">
    <source>
        <dbReference type="EMBL" id="CRL07829.1"/>
    </source>
</evidence>
<dbReference type="Proteomes" id="UP000183832">
    <property type="component" value="Unassembled WGS sequence"/>
</dbReference>
<proteinExistence type="predicted"/>
<dbReference type="AlphaFoldDB" id="A0A1J1J608"/>